<keyword evidence="3" id="KW-1185">Reference proteome</keyword>
<gene>
    <name evidence="2" type="ORF">LEM8419_00485</name>
</gene>
<feature type="chain" id="PRO_5045588081" description="DUF3124 domain-containing protein" evidence="1">
    <location>
        <begin position="19"/>
        <end position="172"/>
    </location>
</feature>
<evidence type="ECO:0000313" key="3">
    <source>
        <dbReference type="Proteomes" id="UP000837803"/>
    </source>
</evidence>
<dbReference type="PROSITE" id="PS51257">
    <property type="entry name" value="PROKAR_LIPOPROTEIN"/>
    <property type="match status" value="1"/>
</dbReference>
<evidence type="ECO:0000256" key="1">
    <source>
        <dbReference type="SAM" id="SignalP"/>
    </source>
</evidence>
<name>A0ABN8F0C1_9BACT</name>
<dbReference type="Proteomes" id="UP000837803">
    <property type="component" value="Unassembled WGS sequence"/>
</dbReference>
<feature type="signal peptide" evidence="1">
    <location>
        <begin position="1"/>
        <end position="18"/>
    </location>
</feature>
<proteinExistence type="predicted"/>
<protein>
    <recommendedName>
        <fullName evidence="4">DUF3124 domain-containing protein</fullName>
    </recommendedName>
</protein>
<accession>A0ABN8F0C1</accession>
<evidence type="ECO:0000313" key="2">
    <source>
        <dbReference type="EMBL" id="CAH0999188.1"/>
    </source>
</evidence>
<dbReference type="InterPro" id="IPR021471">
    <property type="entry name" value="DUF3124"/>
</dbReference>
<evidence type="ECO:0008006" key="4">
    <source>
        <dbReference type="Google" id="ProtNLM"/>
    </source>
</evidence>
<dbReference type="RefSeq" id="WP_238749384.1">
    <property type="nucleotide sequence ID" value="NZ_CAKLPZ010000001.1"/>
</dbReference>
<keyword evidence="1" id="KW-0732">Signal</keyword>
<comment type="caution">
    <text evidence="2">The sequence shown here is derived from an EMBL/GenBank/DDBJ whole genome shotgun (WGS) entry which is preliminary data.</text>
</comment>
<organism evidence="2 3">
    <name type="scientific">Neolewinella maritima</name>
    <dbReference type="NCBI Taxonomy" id="1383882"/>
    <lineage>
        <taxon>Bacteria</taxon>
        <taxon>Pseudomonadati</taxon>
        <taxon>Bacteroidota</taxon>
        <taxon>Saprospiria</taxon>
        <taxon>Saprospirales</taxon>
        <taxon>Lewinellaceae</taxon>
        <taxon>Neolewinella</taxon>
    </lineage>
</organism>
<dbReference type="Pfam" id="PF11322">
    <property type="entry name" value="DUF3124"/>
    <property type="match status" value="1"/>
</dbReference>
<dbReference type="EMBL" id="CAKLPZ010000001">
    <property type="protein sequence ID" value="CAH0999188.1"/>
    <property type="molecule type" value="Genomic_DNA"/>
</dbReference>
<reference evidence="2" key="1">
    <citation type="submission" date="2021-12" db="EMBL/GenBank/DDBJ databases">
        <authorList>
            <person name="Rodrigo-Torres L."/>
            <person name="Arahal R. D."/>
            <person name="Lucena T."/>
        </authorList>
    </citation>
    <scope>NUCLEOTIDE SEQUENCE</scope>
    <source>
        <strain evidence="2">CECT 8419</strain>
    </source>
</reference>
<sequence length="172" mass="19338">MRCYLYLLLSLLALLTVACDPPEQTVSSVNPNDWAARRATLPADTTLASGATYLSSYSQIYTETEHRLFDLTGTISIRNINLRDTVYITRAAYFGTGGQLVRDYFQDPIHLGPMETVSIIIDMRDRTGGTGDNFYFEWSTPRDVHEPLFEGVYISTYGQQGLSFSTRGVRVE</sequence>